<feature type="domain" description="GmrSD restriction endonucleases N-terminal" evidence="1">
    <location>
        <begin position="45"/>
        <end position="185"/>
    </location>
</feature>
<dbReference type="InterPro" id="IPR004919">
    <property type="entry name" value="GmrSD_N"/>
</dbReference>
<dbReference type="PANTHER" id="PTHR39639">
    <property type="entry name" value="CHROMOSOME 16, WHOLE GENOME SHOTGUN SEQUENCE"/>
    <property type="match status" value="1"/>
</dbReference>
<name>A0A7G9GYH7_9FUSO</name>
<dbReference type="PANTHER" id="PTHR39639:SF1">
    <property type="entry name" value="DUF262 DOMAIN-CONTAINING PROTEIN"/>
    <property type="match status" value="1"/>
</dbReference>
<dbReference type="EMBL" id="CP060637">
    <property type="protein sequence ID" value="QNM15859.1"/>
    <property type="molecule type" value="Genomic_DNA"/>
</dbReference>
<dbReference type="RefSeq" id="WP_187423131.1">
    <property type="nucleotide sequence ID" value="NZ_CP060637.1"/>
</dbReference>
<dbReference type="AlphaFoldDB" id="A0A7G9GYH7"/>
<proteinExistence type="predicted"/>
<sequence length="373" mass="44177">MNYKEFEKEEEIEEEIQEKPITKPFDTRNIKVSNLVVTLDNIVKRLIHDEIDLSPDFQRNSNLWNNTKMSRLIESMILKLPLPVFYFDVSNNNKWIVIDGLQRLSTIKAFIVDKKLRLKNLEFLSELEGKKFDELGRSIQRIIEETQLITYQMEPQTPKEVRYSIFSRINTGGLILNPQEIRQALNQKYRGVKLLQEITEDKIFIDVVKITSKRMLDRELVLRFLAFKKCNYNKFSEKGITLPKFLDETMEEIDSREFEQQEFLKLKESLLQTLIFLSKIFDENTLFNKKLVDESKTRTLNRSLFEVWTVLISNLSEDEKEILLSRKNVLEEKYSNLLRSTEFNDAVTRGTNDRKAVIVRFSLLEKLIKEIIS</sequence>
<protein>
    <submittedName>
        <fullName evidence="2">DUF262 domain-containing protein</fullName>
    </submittedName>
</protein>
<organism evidence="2 3">
    <name type="scientific">Fusobacterium hominis</name>
    <dbReference type="NCBI Taxonomy" id="2764326"/>
    <lineage>
        <taxon>Bacteria</taxon>
        <taxon>Fusobacteriati</taxon>
        <taxon>Fusobacteriota</taxon>
        <taxon>Fusobacteriia</taxon>
        <taxon>Fusobacteriales</taxon>
        <taxon>Fusobacteriaceae</taxon>
        <taxon>Fusobacterium</taxon>
    </lineage>
</organism>
<reference evidence="2 3" key="1">
    <citation type="submission" date="2020-08" db="EMBL/GenBank/DDBJ databases">
        <authorList>
            <person name="Liu C."/>
            <person name="Sun Q."/>
        </authorList>
    </citation>
    <scope>NUCLEOTIDE SEQUENCE [LARGE SCALE GENOMIC DNA]</scope>
    <source>
        <strain evidence="2 3">NSJ-57</strain>
    </source>
</reference>
<dbReference type="KEGG" id="fho:H9Q81_03200"/>
<dbReference type="Proteomes" id="UP000515913">
    <property type="component" value="Chromosome"/>
</dbReference>
<keyword evidence="3" id="KW-1185">Reference proteome</keyword>
<evidence type="ECO:0000259" key="1">
    <source>
        <dbReference type="Pfam" id="PF03235"/>
    </source>
</evidence>
<accession>A0A7G9GYH7</accession>
<gene>
    <name evidence="2" type="ORF">H9Q81_03200</name>
</gene>
<evidence type="ECO:0000313" key="2">
    <source>
        <dbReference type="EMBL" id="QNM15859.1"/>
    </source>
</evidence>
<dbReference type="Pfam" id="PF03235">
    <property type="entry name" value="GmrSD_N"/>
    <property type="match status" value="1"/>
</dbReference>
<evidence type="ECO:0000313" key="3">
    <source>
        <dbReference type="Proteomes" id="UP000515913"/>
    </source>
</evidence>